<accession>A0ABS5KWA7</accession>
<reference evidence="8 9" key="1">
    <citation type="submission" date="2020-02" db="EMBL/GenBank/DDBJ databases">
        <title>Acidophilic actinobacteria isolated from forest soil.</title>
        <authorList>
            <person name="Golinska P."/>
        </authorList>
    </citation>
    <scope>NUCLEOTIDE SEQUENCE [LARGE SCALE GENOMIC DNA]</scope>
    <source>
        <strain evidence="8 9">NL8</strain>
    </source>
</reference>
<evidence type="ECO:0000256" key="3">
    <source>
        <dbReference type="ARBA" id="ARBA00022597"/>
    </source>
</evidence>
<dbReference type="Proteomes" id="UP000730482">
    <property type="component" value="Unassembled WGS sequence"/>
</dbReference>
<comment type="caution">
    <text evidence="8">The sequence shown here is derived from an EMBL/GenBank/DDBJ whole genome shotgun (WGS) entry which is preliminary data.</text>
</comment>
<evidence type="ECO:0000313" key="9">
    <source>
        <dbReference type="Proteomes" id="UP000730482"/>
    </source>
</evidence>
<dbReference type="Pfam" id="PF06800">
    <property type="entry name" value="Sugar_transport"/>
    <property type="match status" value="2"/>
</dbReference>
<keyword evidence="4 7" id="KW-0812">Transmembrane</keyword>
<feature type="transmembrane region" description="Helical" evidence="7">
    <location>
        <begin position="207"/>
        <end position="225"/>
    </location>
</feature>
<feature type="transmembrane region" description="Helical" evidence="7">
    <location>
        <begin position="96"/>
        <end position="113"/>
    </location>
</feature>
<dbReference type="RefSeq" id="WP_212012947.1">
    <property type="nucleotide sequence ID" value="NZ_JAAFYZ010000100.1"/>
</dbReference>
<dbReference type="EMBL" id="JAAFYZ010000100">
    <property type="protein sequence ID" value="MBS2550357.1"/>
    <property type="molecule type" value="Genomic_DNA"/>
</dbReference>
<evidence type="ECO:0008006" key="10">
    <source>
        <dbReference type="Google" id="ProtNLM"/>
    </source>
</evidence>
<evidence type="ECO:0000313" key="8">
    <source>
        <dbReference type="EMBL" id="MBS2550357.1"/>
    </source>
</evidence>
<feature type="transmembrane region" description="Helical" evidence="7">
    <location>
        <begin position="64"/>
        <end position="84"/>
    </location>
</feature>
<dbReference type="SUPFAM" id="SSF103481">
    <property type="entry name" value="Multidrug resistance efflux transporter EmrE"/>
    <property type="match status" value="1"/>
</dbReference>
<name>A0ABS5KWA7_9ACTN</name>
<evidence type="ECO:0000256" key="1">
    <source>
        <dbReference type="ARBA" id="ARBA00004141"/>
    </source>
</evidence>
<keyword evidence="6 7" id="KW-0472">Membrane</keyword>
<dbReference type="InterPro" id="IPR010651">
    <property type="entry name" value="Sugar_transport"/>
</dbReference>
<comment type="similarity">
    <text evidence="2">Belongs to the GRP transporter (TC 2.A.7.5) family.</text>
</comment>
<dbReference type="PANTHER" id="PTHR16119:SF17">
    <property type="entry name" value="TRANSMEMBRANE PROTEIN 144"/>
    <property type="match status" value="1"/>
</dbReference>
<gene>
    <name evidence="8" type="ORF">KGQ19_26150</name>
</gene>
<evidence type="ECO:0000256" key="6">
    <source>
        <dbReference type="ARBA" id="ARBA00023136"/>
    </source>
</evidence>
<feature type="transmembrane region" description="Helical" evidence="7">
    <location>
        <begin position="294"/>
        <end position="315"/>
    </location>
</feature>
<dbReference type="InterPro" id="IPR037185">
    <property type="entry name" value="EmrE-like"/>
</dbReference>
<keyword evidence="9" id="KW-1185">Reference proteome</keyword>
<feature type="transmembrane region" description="Helical" evidence="7">
    <location>
        <begin position="33"/>
        <end position="52"/>
    </location>
</feature>
<keyword evidence="3" id="KW-0762">Sugar transport</keyword>
<feature type="transmembrane region" description="Helical" evidence="7">
    <location>
        <begin position="267"/>
        <end position="288"/>
    </location>
</feature>
<evidence type="ECO:0000256" key="5">
    <source>
        <dbReference type="ARBA" id="ARBA00022989"/>
    </source>
</evidence>
<protein>
    <recommendedName>
        <fullName evidence="10">EamA domain-containing protein</fullName>
    </recommendedName>
</protein>
<feature type="transmembrane region" description="Helical" evidence="7">
    <location>
        <begin position="125"/>
        <end position="146"/>
    </location>
</feature>
<organism evidence="8 9">
    <name type="scientific">Catenulispora pinistramenti</name>
    <dbReference type="NCBI Taxonomy" id="2705254"/>
    <lineage>
        <taxon>Bacteria</taxon>
        <taxon>Bacillati</taxon>
        <taxon>Actinomycetota</taxon>
        <taxon>Actinomycetes</taxon>
        <taxon>Catenulisporales</taxon>
        <taxon>Catenulisporaceae</taxon>
        <taxon>Catenulispora</taxon>
    </lineage>
</organism>
<dbReference type="PANTHER" id="PTHR16119">
    <property type="entry name" value="TRANSMEMBRANE PROTEIN 144"/>
    <property type="match status" value="1"/>
</dbReference>
<evidence type="ECO:0000256" key="4">
    <source>
        <dbReference type="ARBA" id="ARBA00022692"/>
    </source>
</evidence>
<keyword evidence="3" id="KW-0813">Transport</keyword>
<evidence type="ECO:0000256" key="7">
    <source>
        <dbReference type="SAM" id="Phobius"/>
    </source>
</evidence>
<evidence type="ECO:0000256" key="2">
    <source>
        <dbReference type="ARBA" id="ARBA00006117"/>
    </source>
</evidence>
<sequence length="346" mass="34475">MTTLLLSLAIVVSWGSWIPVAQAVPGAKQSTRTFSVTAGNLVFATIALFVGGSAGQVGLGWKEFWLPLAGGMVWALGSFCAFRATERIGLARAAGTWTPLNIIVAFVFGALLFSELKGFSAGKYAALGGCLVLVLSGVFLIIGSQGSSENGPATADGDRRAAPGPALGPAGGASATAIATVVAAPADTTTTTSAATATADAQPRAHRIGLIYALGAGLLWGGYFIPAQWAHVPSQLGNFPLAIGMFVAAAVLAAREGGLVVLTPRPLGVLLGSGLLFGIGSVALLGLVSRVGTGVGFTIAQLSLLVNAGVGIWVFKVPAPGSKAAKTAIAGILLAGVGGTVIGAMR</sequence>
<comment type="subcellular location">
    <subcellularLocation>
        <location evidence="1">Membrane</location>
        <topology evidence="1">Multi-pass membrane protein</topology>
    </subcellularLocation>
</comment>
<feature type="transmembrane region" description="Helical" evidence="7">
    <location>
        <begin position="237"/>
        <end position="255"/>
    </location>
</feature>
<feature type="transmembrane region" description="Helical" evidence="7">
    <location>
        <begin position="327"/>
        <end position="345"/>
    </location>
</feature>
<keyword evidence="5 7" id="KW-1133">Transmembrane helix</keyword>
<proteinExistence type="inferred from homology"/>